<reference evidence="1 2" key="1">
    <citation type="submission" date="2019-09" db="EMBL/GenBank/DDBJ databases">
        <title>Genome sequence of Adhaeribacter sp. M2.</title>
        <authorList>
            <person name="Srinivasan S."/>
        </authorList>
    </citation>
    <scope>NUCLEOTIDE SEQUENCE [LARGE SCALE GENOMIC DNA]</scope>
    <source>
        <strain evidence="1 2">M2</strain>
    </source>
</reference>
<evidence type="ECO:0008006" key="3">
    <source>
        <dbReference type="Google" id="ProtNLM"/>
    </source>
</evidence>
<proteinExistence type="predicted"/>
<dbReference type="EMBL" id="VTWT01000001">
    <property type="protein sequence ID" value="KAA9345969.1"/>
    <property type="molecule type" value="Genomic_DNA"/>
</dbReference>
<comment type="caution">
    <text evidence="1">The sequence shown here is derived from an EMBL/GenBank/DDBJ whole genome shotgun (WGS) entry which is preliminary data.</text>
</comment>
<keyword evidence="2" id="KW-1185">Reference proteome</keyword>
<protein>
    <recommendedName>
        <fullName evidence="3">Outer membrane protein beta-barrel domain-containing protein</fullName>
    </recommendedName>
</protein>
<accession>A0A5N1JAT1</accession>
<dbReference type="RefSeq" id="WP_150902112.1">
    <property type="nucleotide sequence ID" value="NZ_VTWT01000001.1"/>
</dbReference>
<gene>
    <name evidence="1" type="ORF">F0P94_02490</name>
</gene>
<evidence type="ECO:0000313" key="1">
    <source>
        <dbReference type="EMBL" id="KAA9345969.1"/>
    </source>
</evidence>
<name>A0A5N1JAT1_9BACT</name>
<dbReference type="Proteomes" id="UP000326570">
    <property type="component" value="Unassembled WGS sequence"/>
</dbReference>
<evidence type="ECO:0000313" key="2">
    <source>
        <dbReference type="Proteomes" id="UP000326570"/>
    </source>
</evidence>
<organism evidence="1 2">
    <name type="scientific">Adhaeribacter soli</name>
    <dbReference type="NCBI Taxonomy" id="2607655"/>
    <lineage>
        <taxon>Bacteria</taxon>
        <taxon>Pseudomonadati</taxon>
        <taxon>Bacteroidota</taxon>
        <taxon>Cytophagia</taxon>
        <taxon>Cytophagales</taxon>
        <taxon>Hymenobacteraceae</taxon>
        <taxon>Adhaeribacter</taxon>
    </lineage>
</organism>
<dbReference type="AlphaFoldDB" id="A0A5N1JAT1"/>
<sequence length="214" mass="24411">MKKIILGLCFCISSLAGFSQKGQQVLGVQFGGMVPTTGMFNEYRPYRPQVSPVAGIAYDVNFTRRVGISVAGLYRYSPEQMGSYSSRIFDDGLGYIHNPYFLKDFSYLEAPVNLALNLDWKETTAFKTYFVLGYTYSRLIHYNVTDSKGKNIPDLIPKHYGLQRDFHYLNAGVEIRHNFKEKYVLAFGPQVRFLINEYSDVGYLGFNLKVGRVL</sequence>